<dbReference type="InterPro" id="IPR003742">
    <property type="entry name" value="RlmH-like"/>
</dbReference>
<comment type="subcellular location">
    <subcellularLocation>
        <location evidence="6">Cytoplasm</location>
    </subcellularLocation>
</comment>
<name>A0A1T4L3Y5_9FIRM</name>
<dbReference type="EC" id="2.1.1.177" evidence="6"/>
<dbReference type="EMBL" id="FUWM01000007">
    <property type="protein sequence ID" value="SJZ49442.1"/>
    <property type="molecule type" value="Genomic_DNA"/>
</dbReference>
<dbReference type="CDD" id="cd18081">
    <property type="entry name" value="RlmH-like"/>
    <property type="match status" value="1"/>
</dbReference>
<evidence type="ECO:0000256" key="6">
    <source>
        <dbReference type="HAMAP-Rule" id="MF_00658"/>
    </source>
</evidence>
<evidence type="ECO:0000313" key="8">
    <source>
        <dbReference type="Proteomes" id="UP000190625"/>
    </source>
</evidence>
<organism evidence="7 8">
    <name type="scientific">Selenihalanaerobacter shriftii</name>
    <dbReference type="NCBI Taxonomy" id="142842"/>
    <lineage>
        <taxon>Bacteria</taxon>
        <taxon>Bacillati</taxon>
        <taxon>Bacillota</taxon>
        <taxon>Clostridia</taxon>
        <taxon>Halanaerobiales</taxon>
        <taxon>Halobacteroidaceae</taxon>
        <taxon>Selenihalanaerobacter</taxon>
    </lineage>
</organism>
<feature type="binding site" evidence="6">
    <location>
        <position position="108"/>
    </location>
    <ligand>
        <name>S-adenosyl-L-methionine</name>
        <dbReference type="ChEBI" id="CHEBI:59789"/>
    </ligand>
</feature>
<dbReference type="HAMAP" id="MF_00658">
    <property type="entry name" value="23SrRNA_methyltr_H"/>
    <property type="match status" value="1"/>
</dbReference>
<dbReference type="PANTHER" id="PTHR33603">
    <property type="entry name" value="METHYLTRANSFERASE"/>
    <property type="match status" value="1"/>
</dbReference>
<dbReference type="STRING" id="142842.SAMN02745118_01028"/>
<keyword evidence="1 6" id="KW-0698">rRNA processing</keyword>
<gene>
    <name evidence="6" type="primary">rlmH</name>
    <name evidence="7" type="ORF">SAMN02745118_01028</name>
</gene>
<comment type="similarity">
    <text evidence="5 6">Belongs to the RNA methyltransferase RlmH family.</text>
</comment>
<dbReference type="InterPro" id="IPR029028">
    <property type="entry name" value="Alpha/beta_knot_MTases"/>
</dbReference>
<evidence type="ECO:0000256" key="4">
    <source>
        <dbReference type="ARBA" id="ARBA00022691"/>
    </source>
</evidence>
<reference evidence="8" key="1">
    <citation type="submission" date="2017-02" db="EMBL/GenBank/DDBJ databases">
        <authorList>
            <person name="Varghese N."/>
            <person name="Submissions S."/>
        </authorList>
    </citation>
    <scope>NUCLEOTIDE SEQUENCE [LARGE SCALE GENOMIC DNA]</scope>
    <source>
        <strain evidence="8">ATCC BAA-73</strain>
    </source>
</reference>
<comment type="catalytic activity">
    <reaction evidence="6">
        <text>pseudouridine(1915) in 23S rRNA + S-adenosyl-L-methionine = N(3)-methylpseudouridine(1915) in 23S rRNA + S-adenosyl-L-homocysteine + H(+)</text>
        <dbReference type="Rhea" id="RHEA:42752"/>
        <dbReference type="Rhea" id="RHEA-COMP:10221"/>
        <dbReference type="Rhea" id="RHEA-COMP:10222"/>
        <dbReference type="ChEBI" id="CHEBI:15378"/>
        <dbReference type="ChEBI" id="CHEBI:57856"/>
        <dbReference type="ChEBI" id="CHEBI:59789"/>
        <dbReference type="ChEBI" id="CHEBI:65314"/>
        <dbReference type="ChEBI" id="CHEBI:74486"/>
        <dbReference type="EC" id="2.1.1.177"/>
    </reaction>
</comment>
<evidence type="ECO:0000256" key="5">
    <source>
        <dbReference type="ARBA" id="ARBA00038303"/>
    </source>
</evidence>
<comment type="subunit">
    <text evidence="6">Homodimer.</text>
</comment>
<dbReference type="GO" id="GO:0070038">
    <property type="term" value="F:rRNA (pseudouridine-N3-)-methyltransferase activity"/>
    <property type="evidence" value="ECO:0007669"/>
    <property type="project" value="UniProtKB-UniRule"/>
</dbReference>
<dbReference type="GO" id="GO:0005737">
    <property type="term" value="C:cytoplasm"/>
    <property type="evidence" value="ECO:0007669"/>
    <property type="project" value="UniProtKB-SubCell"/>
</dbReference>
<evidence type="ECO:0000313" key="7">
    <source>
        <dbReference type="EMBL" id="SJZ49442.1"/>
    </source>
</evidence>
<keyword evidence="2 6" id="KW-0489">Methyltransferase</keyword>
<dbReference type="SUPFAM" id="SSF75217">
    <property type="entry name" value="alpha/beta knot"/>
    <property type="match status" value="1"/>
</dbReference>
<dbReference type="AlphaFoldDB" id="A0A1T4L3Y5"/>
<dbReference type="PIRSF" id="PIRSF004505">
    <property type="entry name" value="MT_bac"/>
    <property type="match status" value="1"/>
</dbReference>
<evidence type="ECO:0000256" key="2">
    <source>
        <dbReference type="ARBA" id="ARBA00022603"/>
    </source>
</evidence>
<proteinExistence type="inferred from homology"/>
<dbReference type="Pfam" id="PF02590">
    <property type="entry name" value="SPOUT_MTase"/>
    <property type="match status" value="1"/>
</dbReference>
<evidence type="ECO:0000256" key="3">
    <source>
        <dbReference type="ARBA" id="ARBA00022679"/>
    </source>
</evidence>
<sequence>MKINVIALGKLKSDYIQAGAAEFIKRLSRYADLNIIELRDERIGSNLSNAEKDQIKKKEAKKIKEKVSNTSYSIALDPQGKHMTSPGLAKSIGNLQVQGYSEIDFIIGGALGLHKDINKLADYVLSFSNMTFTHEMIRLLLLEQIYRAFKIMRGEEYHR</sequence>
<comment type="function">
    <text evidence="6">Specifically methylates the pseudouridine at position 1915 (m3Psi1915) in 23S rRNA.</text>
</comment>
<keyword evidence="4 6" id="KW-0949">S-adenosyl-L-methionine</keyword>
<dbReference type="RefSeq" id="WP_078809520.1">
    <property type="nucleotide sequence ID" value="NZ_FUWM01000007.1"/>
</dbReference>
<dbReference type="Proteomes" id="UP000190625">
    <property type="component" value="Unassembled WGS sequence"/>
</dbReference>
<evidence type="ECO:0000256" key="1">
    <source>
        <dbReference type="ARBA" id="ARBA00022552"/>
    </source>
</evidence>
<dbReference type="InterPro" id="IPR029026">
    <property type="entry name" value="tRNA_m1G_MTases_N"/>
</dbReference>
<keyword evidence="6" id="KW-0963">Cytoplasm</keyword>
<dbReference type="OrthoDB" id="9806643at2"/>
<accession>A0A1T4L3Y5</accession>
<protein>
    <recommendedName>
        <fullName evidence="6">Ribosomal RNA large subunit methyltransferase H</fullName>
        <ecNumber evidence="6">2.1.1.177</ecNumber>
    </recommendedName>
    <alternativeName>
        <fullName evidence="6">23S rRNA (pseudouridine1915-N3)-methyltransferase</fullName>
    </alternativeName>
    <alternativeName>
        <fullName evidence="6">23S rRNA m3Psi1915 methyltransferase</fullName>
    </alternativeName>
    <alternativeName>
        <fullName evidence="6">rRNA (pseudouridine-N3-)-methyltransferase RlmH</fullName>
    </alternativeName>
</protein>
<feature type="binding site" evidence="6">
    <location>
        <begin position="127"/>
        <end position="132"/>
    </location>
    <ligand>
        <name>S-adenosyl-L-methionine</name>
        <dbReference type="ChEBI" id="CHEBI:59789"/>
    </ligand>
</feature>
<dbReference type="Gene3D" id="3.40.1280.10">
    <property type="match status" value="1"/>
</dbReference>
<dbReference type="NCBIfam" id="NF000985">
    <property type="entry name" value="PRK00103.1-3"/>
    <property type="match status" value="1"/>
</dbReference>
<keyword evidence="8" id="KW-1185">Reference proteome</keyword>
<keyword evidence="3 6" id="KW-0808">Transferase</keyword>
<feature type="binding site" evidence="6">
    <location>
        <position position="76"/>
    </location>
    <ligand>
        <name>S-adenosyl-L-methionine</name>
        <dbReference type="ChEBI" id="CHEBI:59789"/>
    </ligand>
</feature>
<dbReference type="PANTHER" id="PTHR33603:SF1">
    <property type="entry name" value="RIBOSOMAL RNA LARGE SUBUNIT METHYLTRANSFERASE H"/>
    <property type="match status" value="1"/>
</dbReference>